<dbReference type="Proteomes" id="UP000807353">
    <property type="component" value="Unassembled WGS sequence"/>
</dbReference>
<protein>
    <submittedName>
        <fullName evidence="2">Uncharacterized protein</fullName>
    </submittedName>
</protein>
<feature type="compositionally biased region" description="Pro residues" evidence="1">
    <location>
        <begin position="76"/>
        <end position="85"/>
    </location>
</feature>
<feature type="region of interest" description="Disordered" evidence="1">
    <location>
        <begin position="46"/>
        <end position="197"/>
    </location>
</feature>
<feature type="region of interest" description="Disordered" evidence="1">
    <location>
        <begin position="1"/>
        <end position="28"/>
    </location>
</feature>
<accession>A0A9P5XXQ9</accession>
<reference evidence="2" key="1">
    <citation type="submission" date="2020-11" db="EMBL/GenBank/DDBJ databases">
        <authorList>
            <consortium name="DOE Joint Genome Institute"/>
            <person name="Ahrendt S."/>
            <person name="Riley R."/>
            <person name="Andreopoulos W."/>
            <person name="Labutti K."/>
            <person name="Pangilinan J."/>
            <person name="Ruiz-Duenas F.J."/>
            <person name="Barrasa J.M."/>
            <person name="Sanchez-Garcia M."/>
            <person name="Camarero S."/>
            <person name="Miyauchi S."/>
            <person name="Serrano A."/>
            <person name="Linde D."/>
            <person name="Babiker R."/>
            <person name="Drula E."/>
            <person name="Ayuso-Fernandez I."/>
            <person name="Pacheco R."/>
            <person name="Padilla G."/>
            <person name="Ferreira P."/>
            <person name="Barriuso J."/>
            <person name="Kellner H."/>
            <person name="Castanera R."/>
            <person name="Alfaro M."/>
            <person name="Ramirez L."/>
            <person name="Pisabarro A.G."/>
            <person name="Kuo A."/>
            <person name="Tritt A."/>
            <person name="Lipzen A."/>
            <person name="He G."/>
            <person name="Yan M."/>
            <person name="Ng V."/>
            <person name="Cullen D."/>
            <person name="Martin F."/>
            <person name="Rosso M.-N."/>
            <person name="Henrissat B."/>
            <person name="Hibbett D."/>
            <person name="Martinez A.T."/>
            <person name="Grigoriev I.V."/>
        </authorList>
    </citation>
    <scope>NUCLEOTIDE SEQUENCE</scope>
    <source>
        <strain evidence="2">CBS 247.69</strain>
    </source>
</reference>
<evidence type="ECO:0000313" key="2">
    <source>
        <dbReference type="EMBL" id="KAF9458715.1"/>
    </source>
</evidence>
<feature type="compositionally biased region" description="Low complexity" evidence="1">
    <location>
        <begin position="129"/>
        <end position="160"/>
    </location>
</feature>
<evidence type="ECO:0000313" key="3">
    <source>
        <dbReference type="Proteomes" id="UP000807353"/>
    </source>
</evidence>
<gene>
    <name evidence="2" type="ORF">BDZ94DRAFT_1270082</name>
</gene>
<dbReference type="OrthoDB" id="3268861at2759"/>
<proteinExistence type="predicted"/>
<name>A0A9P5XXQ9_9AGAR</name>
<comment type="caution">
    <text evidence="2">The sequence shown here is derived from an EMBL/GenBank/DDBJ whole genome shotgun (WGS) entry which is preliminary data.</text>
</comment>
<feature type="compositionally biased region" description="Low complexity" evidence="1">
    <location>
        <begin position="53"/>
        <end position="75"/>
    </location>
</feature>
<organism evidence="2 3">
    <name type="scientific">Collybia nuda</name>
    <dbReference type="NCBI Taxonomy" id="64659"/>
    <lineage>
        <taxon>Eukaryota</taxon>
        <taxon>Fungi</taxon>
        <taxon>Dikarya</taxon>
        <taxon>Basidiomycota</taxon>
        <taxon>Agaricomycotina</taxon>
        <taxon>Agaricomycetes</taxon>
        <taxon>Agaricomycetidae</taxon>
        <taxon>Agaricales</taxon>
        <taxon>Tricholomatineae</taxon>
        <taxon>Clitocybaceae</taxon>
        <taxon>Collybia</taxon>
    </lineage>
</organism>
<sequence>MPTRVQSRPAEMTRSSSERYHDYDPINANKNLQHKEALRLALGSILTPKRPFTPSSRSSSGTASPAHPASFAVPSSPQPPPPPQSTPVHDSHLHSRHIHQPHTPSRLGLIDSADSHWPSVLPLPPSPESVPSSSAHGSQQPSPSQETPPVLSLPAPVLSATPPAARDSPAIHAPSPLPAHVSAAAQPHSGSGTPKAKFLETLQSKSAWDALIHGSFS</sequence>
<dbReference type="AlphaFoldDB" id="A0A9P5XXQ9"/>
<keyword evidence="3" id="KW-1185">Reference proteome</keyword>
<dbReference type="EMBL" id="MU150333">
    <property type="protein sequence ID" value="KAF9458715.1"/>
    <property type="molecule type" value="Genomic_DNA"/>
</dbReference>
<evidence type="ECO:0000256" key="1">
    <source>
        <dbReference type="SAM" id="MobiDB-lite"/>
    </source>
</evidence>